<dbReference type="PANTHER" id="PTHR12147:SF26">
    <property type="entry name" value="PEPTIDASE M28 DOMAIN-CONTAINING PROTEIN"/>
    <property type="match status" value="1"/>
</dbReference>
<dbReference type="InterPro" id="IPR045175">
    <property type="entry name" value="M28_fam"/>
</dbReference>
<name>A0A9Q5Z8Q6_NOSLI</name>
<dbReference type="GeneID" id="57094091"/>
<dbReference type="Pfam" id="PF04389">
    <property type="entry name" value="Peptidase_M28"/>
    <property type="match status" value="1"/>
</dbReference>
<protein>
    <submittedName>
        <fullName evidence="2">Peptidase M28</fullName>
    </submittedName>
</protein>
<comment type="caution">
    <text evidence="2">The sequence shown here is derived from an EMBL/GenBank/DDBJ whole genome shotgun (WGS) entry which is preliminary data.</text>
</comment>
<reference evidence="2 3" key="1">
    <citation type="submission" date="2015-02" db="EMBL/GenBank/DDBJ databases">
        <title>Nostoc linckia genome annotation.</title>
        <authorList>
            <person name="Zhou Z."/>
        </authorList>
    </citation>
    <scope>NUCLEOTIDE SEQUENCE [LARGE SCALE GENOMIC DNA]</scope>
    <source>
        <strain evidence="3">z8</strain>
    </source>
</reference>
<dbReference type="AlphaFoldDB" id="A0A9Q5Z8Q6"/>
<dbReference type="GO" id="GO:0006508">
    <property type="term" value="P:proteolysis"/>
    <property type="evidence" value="ECO:0007669"/>
    <property type="project" value="InterPro"/>
</dbReference>
<sequence>MKKWIWLMVLVVMTVVVVGSRGSTFFQQPPSPEIVQSVPVQIPEPQPEFQEVDTNLQVSGERLLTHIQRLNFQRYTTTERSRTRTYITTELKKFGWTPKLENFDNGVNIFAERPGTNKTAKTILVGAHYDTVASSPGADDNASGVAVMLEVARLLGSRPTTRTLQLAFFDQEEAGLLGSKAFVTHKARLENLGGAIVMDMVGYACYTPGCQKYPAGLPVTPPSNKGDFLVVVGDTEHLPLLNAFKNSQNIPPTAQNKQESNLPAVLTLPIPLKGLLTPDTLRSDHAPFWYQGAGAVLVTDTANLRTPHYHQPSDVPATIERSFFIGSAQIVVNTTTALLEKNEDFISY</sequence>
<dbReference type="RefSeq" id="WP_099066128.1">
    <property type="nucleotide sequence ID" value="NZ_LAHD01000084.1"/>
</dbReference>
<dbReference type="EMBL" id="LAHD01000084">
    <property type="protein sequence ID" value="PHK00019.1"/>
    <property type="molecule type" value="Genomic_DNA"/>
</dbReference>
<dbReference type="InterPro" id="IPR007484">
    <property type="entry name" value="Peptidase_M28"/>
</dbReference>
<feature type="domain" description="Peptidase M28" evidence="1">
    <location>
        <begin position="108"/>
        <end position="209"/>
    </location>
</feature>
<dbReference type="Proteomes" id="UP000222310">
    <property type="component" value="Unassembled WGS sequence"/>
</dbReference>
<dbReference type="SUPFAM" id="SSF53187">
    <property type="entry name" value="Zn-dependent exopeptidases"/>
    <property type="match status" value="1"/>
</dbReference>
<evidence type="ECO:0000313" key="2">
    <source>
        <dbReference type="EMBL" id="PHK00019.1"/>
    </source>
</evidence>
<organism evidence="2 3">
    <name type="scientific">Nostoc linckia z8</name>
    <dbReference type="NCBI Taxonomy" id="1628746"/>
    <lineage>
        <taxon>Bacteria</taxon>
        <taxon>Bacillati</taxon>
        <taxon>Cyanobacteriota</taxon>
        <taxon>Cyanophyceae</taxon>
        <taxon>Nostocales</taxon>
        <taxon>Nostocaceae</taxon>
        <taxon>Nostoc</taxon>
    </lineage>
</organism>
<gene>
    <name evidence="2" type="ORF">VF08_24670</name>
</gene>
<dbReference type="PANTHER" id="PTHR12147">
    <property type="entry name" value="METALLOPEPTIDASE M28 FAMILY MEMBER"/>
    <property type="match status" value="1"/>
</dbReference>
<evidence type="ECO:0000313" key="3">
    <source>
        <dbReference type="Proteomes" id="UP000222310"/>
    </source>
</evidence>
<accession>A0A9Q5Z8Q6</accession>
<proteinExistence type="predicted"/>
<dbReference type="Gene3D" id="3.40.630.10">
    <property type="entry name" value="Zn peptidases"/>
    <property type="match status" value="1"/>
</dbReference>
<dbReference type="GO" id="GO:0008235">
    <property type="term" value="F:metalloexopeptidase activity"/>
    <property type="evidence" value="ECO:0007669"/>
    <property type="project" value="InterPro"/>
</dbReference>
<evidence type="ECO:0000259" key="1">
    <source>
        <dbReference type="Pfam" id="PF04389"/>
    </source>
</evidence>